<keyword evidence="2" id="KW-1185">Reference proteome</keyword>
<evidence type="ECO:0000313" key="1">
    <source>
        <dbReference type="EMBL" id="KAK9240651.1"/>
    </source>
</evidence>
<organism evidence="1 2">
    <name type="scientific">Lipomyces kononenkoae</name>
    <name type="common">Yeast</name>
    <dbReference type="NCBI Taxonomy" id="34357"/>
    <lineage>
        <taxon>Eukaryota</taxon>
        <taxon>Fungi</taxon>
        <taxon>Dikarya</taxon>
        <taxon>Ascomycota</taxon>
        <taxon>Saccharomycotina</taxon>
        <taxon>Lipomycetes</taxon>
        <taxon>Lipomycetales</taxon>
        <taxon>Lipomycetaceae</taxon>
        <taxon>Lipomyces</taxon>
    </lineage>
</organism>
<protein>
    <submittedName>
        <fullName evidence="1">Uncharacterized protein</fullName>
    </submittedName>
</protein>
<dbReference type="EMBL" id="MU971338">
    <property type="protein sequence ID" value="KAK9240651.1"/>
    <property type="molecule type" value="Genomic_DNA"/>
</dbReference>
<accession>A0ACC3TAK4</accession>
<sequence length="110" mass="12648">MVVGGHEWNQLIDVTKEEKIWTALPFSKRRGDCIYMSQALVSDEGETVIHRNCDFPGLSETWLAMVRLRSMSMVECGEHFYPAMTFTMASQRPRLHIGAFPYVTDYNDAK</sequence>
<name>A0ACC3TAK4_LIPKO</name>
<dbReference type="Proteomes" id="UP001433508">
    <property type="component" value="Unassembled WGS sequence"/>
</dbReference>
<comment type="caution">
    <text evidence="1">The sequence shown here is derived from an EMBL/GenBank/DDBJ whole genome shotgun (WGS) entry which is preliminary data.</text>
</comment>
<proteinExistence type="predicted"/>
<evidence type="ECO:0000313" key="2">
    <source>
        <dbReference type="Proteomes" id="UP001433508"/>
    </source>
</evidence>
<gene>
    <name evidence="1" type="ORF">V1525DRAFT_177933</name>
</gene>
<reference evidence="2" key="1">
    <citation type="journal article" date="2024" name="Front. Bioeng. Biotechnol.">
        <title>Genome-scale model development and genomic sequencing of the oleaginous clade Lipomyces.</title>
        <authorList>
            <person name="Czajka J.J."/>
            <person name="Han Y."/>
            <person name="Kim J."/>
            <person name="Mondo S.J."/>
            <person name="Hofstad B.A."/>
            <person name="Robles A."/>
            <person name="Haridas S."/>
            <person name="Riley R."/>
            <person name="LaButti K."/>
            <person name="Pangilinan J."/>
            <person name="Andreopoulos W."/>
            <person name="Lipzen A."/>
            <person name="Yan J."/>
            <person name="Wang M."/>
            <person name="Ng V."/>
            <person name="Grigoriev I.V."/>
            <person name="Spatafora J.W."/>
            <person name="Magnuson J.K."/>
            <person name="Baker S.E."/>
            <person name="Pomraning K.R."/>
        </authorList>
    </citation>
    <scope>NUCLEOTIDE SEQUENCE [LARGE SCALE GENOMIC DNA]</scope>
    <source>
        <strain evidence="2">CBS 7786</strain>
    </source>
</reference>